<dbReference type="GO" id="GO:0008757">
    <property type="term" value="F:S-adenosylmethionine-dependent methyltransferase activity"/>
    <property type="evidence" value="ECO:0007669"/>
    <property type="project" value="InterPro"/>
</dbReference>
<proteinExistence type="predicted"/>
<dbReference type="AlphaFoldDB" id="A0A1R1PPA0"/>
<evidence type="ECO:0000313" key="5">
    <source>
        <dbReference type="EMBL" id="OMH82780.1"/>
    </source>
</evidence>
<dbReference type="OrthoDB" id="978at2759"/>
<evidence type="ECO:0000313" key="6">
    <source>
        <dbReference type="EMBL" id="OMH83177.1"/>
    </source>
</evidence>
<dbReference type="EMBL" id="LSSK01000485">
    <property type="protein sequence ID" value="OMH83177.1"/>
    <property type="molecule type" value="Genomic_DNA"/>
</dbReference>
<protein>
    <submittedName>
        <fullName evidence="5">UPF0586 protein</fullName>
    </submittedName>
</protein>
<feature type="compositionally biased region" description="Polar residues" evidence="4">
    <location>
        <begin position="1"/>
        <end position="12"/>
    </location>
</feature>
<keyword evidence="1" id="KW-0489">Methyltransferase</keyword>
<evidence type="ECO:0000256" key="4">
    <source>
        <dbReference type="SAM" id="MobiDB-lite"/>
    </source>
</evidence>
<dbReference type="InterPro" id="IPR012901">
    <property type="entry name" value="CARME"/>
</dbReference>
<keyword evidence="2" id="KW-0808">Transferase</keyword>
<comment type="caution">
    <text evidence="5">The sequence shown here is derived from an EMBL/GenBank/DDBJ whole genome shotgun (WGS) entry which is preliminary data.</text>
</comment>
<sequence>MSLNTQKNTKVSKNNEDSDAGEFDLFSWCRDPTQDALYDDKINSQNSSDELPNTEMEQLEKTARARYISSLPQKHRNLLLNIGLNEKFKTIHRCIERNSLFFLKVAHANRMMFDKDLFSSKEDKATESGERDNNAEVPSKQEIFSFINLVSEEVEEPFDPRYMDKLSSALKILVRDWSEEGSEERAATYGIILGVLKDIFCDVPKEKLNSIDILVPGAGLGRLAFEIANLGFNCEGNENDYLMLMISNFILNYTQQERQCTIYPYIHSFSNILNSGDMFRQINVPEILPSTLLMRSTSNFSMAAGDFVQSYKHGEQSKHFSNIL</sequence>
<evidence type="ECO:0000256" key="2">
    <source>
        <dbReference type="ARBA" id="ARBA00022679"/>
    </source>
</evidence>
<name>A0A1R1PPA0_ZANCU</name>
<keyword evidence="3" id="KW-0949">S-adenosyl-L-methionine</keyword>
<dbReference type="PANTHER" id="PTHR12303:SF6">
    <property type="entry name" value="CARNOSINE N-METHYLTRANSFERASE"/>
    <property type="match status" value="1"/>
</dbReference>
<dbReference type="Pfam" id="PF07942">
    <property type="entry name" value="CARME"/>
    <property type="match status" value="1"/>
</dbReference>
<dbReference type="SMART" id="SM01296">
    <property type="entry name" value="N2227"/>
    <property type="match status" value="1"/>
</dbReference>
<reference evidence="7" key="1">
    <citation type="submission" date="2017-01" db="EMBL/GenBank/DDBJ databases">
        <authorList>
            <person name="Wang Y."/>
            <person name="White M."/>
            <person name="Kvist S."/>
            <person name="Moncalvo J.-M."/>
        </authorList>
    </citation>
    <scope>NUCLEOTIDE SEQUENCE [LARGE SCALE GENOMIC DNA]</scope>
    <source>
        <strain evidence="7">COL-18-3</strain>
    </source>
</reference>
<reference evidence="5" key="2">
    <citation type="submission" date="2017-01" db="EMBL/GenBank/DDBJ databases">
        <authorList>
            <person name="Mah S.A."/>
            <person name="Swanson W.J."/>
            <person name="Moy G.W."/>
            <person name="Vacquier V.D."/>
        </authorList>
    </citation>
    <scope>NUCLEOTIDE SEQUENCE [LARGE SCALE GENOMIC DNA]</scope>
    <source>
        <strain evidence="5">COL-18-3</strain>
    </source>
</reference>
<evidence type="ECO:0000256" key="3">
    <source>
        <dbReference type="ARBA" id="ARBA00022691"/>
    </source>
</evidence>
<dbReference type="EMBL" id="LSSK01000601">
    <property type="protein sequence ID" value="OMH82780.1"/>
    <property type="molecule type" value="Genomic_DNA"/>
</dbReference>
<keyword evidence="7" id="KW-1185">Reference proteome</keyword>
<evidence type="ECO:0000256" key="1">
    <source>
        <dbReference type="ARBA" id="ARBA00022603"/>
    </source>
</evidence>
<dbReference type="GO" id="GO:0032259">
    <property type="term" value="P:methylation"/>
    <property type="evidence" value="ECO:0007669"/>
    <property type="project" value="UniProtKB-KW"/>
</dbReference>
<evidence type="ECO:0000313" key="7">
    <source>
        <dbReference type="Proteomes" id="UP000188320"/>
    </source>
</evidence>
<organism evidence="5 7">
    <name type="scientific">Zancudomyces culisetae</name>
    <name type="common">Gut fungus</name>
    <name type="synonym">Smittium culisetae</name>
    <dbReference type="NCBI Taxonomy" id="1213189"/>
    <lineage>
        <taxon>Eukaryota</taxon>
        <taxon>Fungi</taxon>
        <taxon>Fungi incertae sedis</taxon>
        <taxon>Zoopagomycota</taxon>
        <taxon>Kickxellomycotina</taxon>
        <taxon>Harpellomycetes</taxon>
        <taxon>Harpellales</taxon>
        <taxon>Legeriomycetaceae</taxon>
        <taxon>Zancudomyces</taxon>
    </lineage>
</organism>
<dbReference type="PANTHER" id="PTHR12303">
    <property type="entry name" value="CARNOSINE N-METHYLTRANSFERASE"/>
    <property type="match status" value="1"/>
</dbReference>
<accession>A0A1R1PPA0</accession>
<gene>
    <name evidence="6" type="ORF">AX774_g3321</name>
    <name evidence="5" type="ORF">AX774_g3749</name>
</gene>
<feature type="region of interest" description="Disordered" evidence="4">
    <location>
        <begin position="1"/>
        <end position="22"/>
    </location>
</feature>
<dbReference type="Proteomes" id="UP000188320">
    <property type="component" value="Unassembled WGS sequence"/>
</dbReference>